<dbReference type="OMA" id="NGFHKMP"/>
<accession>A0A9P6Y6T1</accession>
<evidence type="ECO:0008006" key="6">
    <source>
        <dbReference type="Google" id="ProtNLM"/>
    </source>
</evidence>
<sequence>MKVTLNLSSLIVLLFQCSIVFAQNFSSPTTTSSNGFDTSGNHIEEHHESWLKSHNRFVFIIIIALLLVAILIWYITRSIRSMRQKLSQENQQNMMMIQNTAGRNDISETISVPSDSFHKLPEHTSQQQQQQQYTHRY</sequence>
<reference evidence="4" key="1">
    <citation type="journal article" date="2020" name="Microb. Genom.">
        <title>Genetic diversity of clinical and environmental Mucorales isolates obtained from an investigation of mucormycosis cases among solid organ transplant recipients.</title>
        <authorList>
            <person name="Nguyen M.H."/>
            <person name="Kaul D."/>
            <person name="Muto C."/>
            <person name="Cheng S.J."/>
            <person name="Richter R.A."/>
            <person name="Bruno V.M."/>
            <person name="Liu G."/>
            <person name="Beyhan S."/>
            <person name="Sundermann A.J."/>
            <person name="Mounaud S."/>
            <person name="Pasculle A.W."/>
            <person name="Nierman W.C."/>
            <person name="Driscoll E."/>
            <person name="Cumbie R."/>
            <person name="Clancy C.J."/>
            <person name="Dupont C.L."/>
        </authorList>
    </citation>
    <scope>NUCLEOTIDE SEQUENCE</scope>
    <source>
        <strain evidence="4">GL16</strain>
    </source>
</reference>
<organism evidence="4 5">
    <name type="scientific">Rhizopus oryzae</name>
    <name type="common">Mucormycosis agent</name>
    <name type="synonym">Rhizopus arrhizus var. delemar</name>
    <dbReference type="NCBI Taxonomy" id="64495"/>
    <lineage>
        <taxon>Eukaryota</taxon>
        <taxon>Fungi</taxon>
        <taxon>Fungi incertae sedis</taxon>
        <taxon>Mucoromycota</taxon>
        <taxon>Mucoromycotina</taxon>
        <taxon>Mucoromycetes</taxon>
        <taxon>Mucorales</taxon>
        <taxon>Mucorineae</taxon>
        <taxon>Rhizopodaceae</taxon>
        <taxon>Rhizopus</taxon>
    </lineage>
</organism>
<keyword evidence="2" id="KW-0472">Membrane</keyword>
<feature type="signal peptide" evidence="3">
    <location>
        <begin position="1"/>
        <end position="22"/>
    </location>
</feature>
<feature type="region of interest" description="Disordered" evidence="1">
    <location>
        <begin position="117"/>
        <end position="137"/>
    </location>
</feature>
<keyword evidence="2" id="KW-0812">Transmembrane</keyword>
<keyword evidence="2" id="KW-1133">Transmembrane helix</keyword>
<evidence type="ECO:0000313" key="4">
    <source>
        <dbReference type="EMBL" id="KAG1540426.1"/>
    </source>
</evidence>
<feature type="chain" id="PRO_5040278190" description="Transmembrane protein" evidence="3">
    <location>
        <begin position="23"/>
        <end position="137"/>
    </location>
</feature>
<gene>
    <name evidence="4" type="ORF">G6F51_008530</name>
</gene>
<comment type="caution">
    <text evidence="4">The sequence shown here is derived from an EMBL/GenBank/DDBJ whole genome shotgun (WGS) entry which is preliminary data.</text>
</comment>
<protein>
    <recommendedName>
        <fullName evidence="6">Transmembrane protein</fullName>
    </recommendedName>
</protein>
<evidence type="ECO:0000256" key="2">
    <source>
        <dbReference type="SAM" id="Phobius"/>
    </source>
</evidence>
<feature type="transmembrane region" description="Helical" evidence="2">
    <location>
        <begin position="57"/>
        <end position="76"/>
    </location>
</feature>
<feature type="compositionally biased region" description="Low complexity" evidence="1">
    <location>
        <begin position="126"/>
        <end position="137"/>
    </location>
</feature>
<name>A0A9P6Y6T1_RHIOR</name>
<keyword evidence="3" id="KW-0732">Signal</keyword>
<dbReference type="AlphaFoldDB" id="A0A9P6Y6T1"/>
<proteinExistence type="predicted"/>
<evidence type="ECO:0000256" key="1">
    <source>
        <dbReference type="SAM" id="MobiDB-lite"/>
    </source>
</evidence>
<dbReference type="EMBL" id="JAANIT010001411">
    <property type="protein sequence ID" value="KAG1540426.1"/>
    <property type="molecule type" value="Genomic_DNA"/>
</dbReference>
<evidence type="ECO:0000313" key="5">
    <source>
        <dbReference type="Proteomes" id="UP000717996"/>
    </source>
</evidence>
<dbReference type="Proteomes" id="UP000717996">
    <property type="component" value="Unassembled WGS sequence"/>
</dbReference>
<dbReference type="OrthoDB" id="2288451at2759"/>
<evidence type="ECO:0000256" key="3">
    <source>
        <dbReference type="SAM" id="SignalP"/>
    </source>
</evidence>